<proteinExistence type="predicted"/>
<dbReference type="Proteomes" id="UP001214971">
    <property type="component" value="Segment"/>
</dbReference>
<name>A0AAE9LUM7_9CAUD</name>
<evidence type="ECO:0000313" key="1">
    <source>
        <dbReference type="EMBL" id="USL89232.1"/>
    </source>
</evidence>
<protein>
    <submittedName>
        <fullName evidence="1">Uncharacterized protein</fullName>
    </submittedName>
</protein>
<evidence type="ECO:0000313" key="2">
    <source>
        <dbReference type="Proteomes" id="UP001214971"/>
    </source>
</evidence>
<reference evidence="1" key="1">
    <citation type="submission" date="2022-04" db="EMBL/GenBank/DDBJ databases">
        <authorList>
            <person name="Yang M."/>
            <person name="Tan S."/>
        </authorList>
    </citation>
    <scope>NUCLEOTIDE SEQUENCE</scope>
</reference>
<organism evidence="1 2">
    <name type="scientific">Bacillus phage vB_BceS_LY1</name>
    <dbReference type="NCBI Taxonomy" id="2950459"/>
    <lineage>
        <taxon>Viruses</taxon>
        <taxon>Duplodnaviria</taxon>
        <taxon>Heunggongvirae</taxon>
        <taxon>Uroviricota</taxon>
        <taxon>Caudoviricetes</taxon>
        <taxon>Gutmannvirinae</taxon>
        <taxon>Layangavirus</taxon>
        <taxon>Layangavirus LY1</taxon>
    </lineage>
</organism>
<gene>
    <name evidence="1" type="ORF">vBBceSLY1_00013</name>
</gene>
<dbReference type="EMBL" id="ON366410">
    <property type="protein sequence ID" value="USL89232.1"/>
    <property type="molecule type" value="Genomic_DNA"/>
</dbReference>
<sequence>MRPVYALKFFTKSGLSRVLAMPSEKACYRILDDMRVNGAVIHIGRRCYRYEEMENIWIDDKQVYPMRLTQPISLDMEVRR</sequence>
<accession>A0AAE9LUM7</accession>
<keyword evidence="2" id="KW-1185">Reference proteome</keyword>